<dbReference type="AlphaFoldDB" id="A0A7N0TW82"/>
<organism evidence="2 3">
    <name type="scientific">Kalanchoe fedtschenkoi</name>
    <name type="common">Lavender scallops</name>
    <name type="synonym">South American air plant</name>
    <dbReference type="NCBI Taxonomy" id="63787"/>
    <lineage>
        <taxon>Eukaryota</taxon>
        <taxon>Viridiplantae</taxon>
        <taxon>Streptophyta</taxon>
        <taxon>Embryophyta</taxon>
        <taxon>Tracheophyta</taxon>
        <taxon>Spermatophyta</taxon>
        <taxon>Magnoliopsida</taxon>
        <taxon>eudicotyledons</taxon>
        <taxon>Gunneridae</taxon>
        <taxon>Pentapetalae</taxon>
        <taxon>Saxifragales</taxon>
        <taxon>Crassulaceae</taxon>
        <taxon>Kalanchoe</taxon>
    </lineage>
</organism>
<reference evidence="2" key="1">
    <citation type="submission" date="2021-01" db="UniProtKB">
        <authorList>
            <consortium name="EnsemblPlants"/>
        </authorList>
    </citation>
    <scope>IDENTIFICATION</scope>
</reference>
<dbReference type="Proteomes" id="UP000594263">
    <property type="component" value="Unplaced"/>
</dbReference>
<dbReference type="Gene3D" id="3.30.559.10">
    <property type="entry name" value="Chloramphenicol acetyltransferase-like domain"/>
    <property type="match status" value="2"/>
</dbReference>
<dbReference type="InterPro" id="IPR050317">
    <property type="entry name" value="Plant_Fungal_Acyltransferase"/>
</dbReference>
<accession>A0A7N0TW82</accession>
<dbReference type="PANTHER" id="PTHR31642">
    <property type="entry name" value="TRICHOTHECENE 3-O-ACETYLTRANSFERASE"/>
    <property type="match status" value="1"/>
</dbReference>
<dbReference type="Pfam" id="PF02458">
    <property type="entry name" value="Transferase"/>
    <property type="match status" value="1"/>
</dbReference>
<comment type="similarity">
    <text evidence="1">Belongs to the plant acyltransferase family.</text>
</comment>
<dbReference type="PANTHER" id="PTHR31642:SF266">
    <property type="entry name" value="HXXXD-TYPE ACYL-TRANSFERASE FAMILY PROTEIN"/>
    <property type="match status" value="1"/>
</dbReference>
<dbReference type="GO" id="GO:0016747">
    <property type="term" value="F:acyltransferase activity, transferring groups other than amino-acyl groups"/>
    <property type="evidence" value="ECO:0007669"/>
    <property type="project" value="TreeGrafter"/>
</dbReference>
<dbReference type="OMA" id="VESHRPC"/>
<dbReference type="InterPro" id="IPR023213">
    <property type="entry name" value="CAT-like_dom_sf"/>
</dbReference>
<dbReference type="Gramene" id="Kaladp0047s0249.1.v1.1">
    <property type="protein sequence ID" value="Kaladp0047s0249.1.v1.1"/>
    <property type="gene ID" value="Kaladp0047s0249.v1.1"/>
</dbReference>
<keyword evidence="3" id="KW-1185">Reference proteome</keyword>
<evidence type="ECO:0000256" key="1">
    <source>
        <dbReference type="ARBA" id="ARBA00009861"/>
    </source>
</evidence>
<sequence length="488" mass="53815">MATTKPAGISCFKVELKHKDTITAALPLQDHYLPLSNLDLLLPPIDVSTFFCFKPNDSKKPGADSDNNDGRLLLSSFGSKVAHLKTSLAQALVMYYPFAGEISQNSLGEPQLLCNNRGVDFYEMCAHVGLHDLDLHNPDESIEGKFVPAKKNGTLAIQVTELRCGSIIIGCTFDHRIADAYSMNMFLVSWAELAQSKPVSIKPNFKRSLLNPRRPINCTGHRAIDDLFVTISSLPPPPQTPPLTVAEHKICSRIYVIPAAQLHKLQVTASSESGMKCTRLVSFSSFLWQLVAKCDSKNGKDALTTRLGIVVNGRSRMVNVREDANRSRQMMESYFGNVLTIPYGEEKVGRLSRVGLGRAAQSVAHFLKAGTSKDHFLDLIDWVEVRRPEAALARVYCAGTGEESAVVVSCGRGFPAREVDFGWGRAWVGSYHFPWGGQAGYVMPMPSPAGNGDWVVYMHLRVEQLKVVEELAGDVFRPLTRDYLDSTV</sequence>
<protein>
    <submittedName>
        <fullName evidence="2">Uncharacterized protein</fullName>
    </submittedName>
</protein>
<proteinExistence type="inferred from homology"/>
<evidence type="ECO:0000313" key="3">
    <source>
        <dbReference type="Proteomes" id="UP000594263"/>
    </source>
</evidence>
<evidence type="ECO:0000313" key="2">
    <source>
        <dbReference type="EnsemblPlants" id="Kaladp0047s0249.1.v1.1"/>
    </source>
</evidence>
<dbReference type="EnsemblPlants" id="Kaladp0047s0249.1.v1.1">
    <property type="protein sequence ID" value="Kaladp0047s0249.1.v1.1"/>
    <property type="gene ID" value="Kaladp0047s0249.v1.1"/>
</dbReference>
<name>A0A7N0TW82_KALFE</name>